<dbReference type="RefSeq" id="WP_117956051.1">
    <property type="nucleotide sequence ID" value="NZ_QRAN01000016.1"/>
</dbReference>
<dbReference type="InterPro" id="IPR009100">
    <property type="entry name" value="AcylCoA_DH/oxidase_NM_dom_sf"/>
</dbReference>
<organism evidence="10 11">
    <name type="scientific">Seongchinamella sediminis</name>
    <dbReference type="NCBI Taxonomy" id="2283635"/>
    <lineage>
        <taxon>Bacteria</taxon>
        <taxon>Pseudomonadati</taxon>
        <taxon>Pseudomonadota</taxon>
        <taxon>Gammaproteobacteria</taxon>
        <taxon>Cellvibrionales</taxon>
        <taxon>Halieaceae</taxon>
        <taxon>Seongchinamella</taxon>
    </lineage>
</organism>
<evidence type="ECO:0000256" key="6">
    <source>
        <dbReference type="RuleBase" id="RU362125"/>
    </source>
</evidence>
<keyword evidence="5 6" id="KW-0560">Oxidoreductase</keyword>
<dbReference type="SUPFAM" id="SSF47203">
    <property type="entry name" value="Acyl-CoA dehydrogenase C-terminal domain-like"/>
    <property type="match status" value="1"/>
</dbReference>
<comment type="similarity">
    <text evidence="2 6">Belongs to the acyl-CoA dehydrogenase family.</text>
</comment>
<dbReference type="InterPro" id="IPR046373">
    <property type="entry name" value="Acyl-CoA_Oxase/DH_mid-dom_sf"/>
</dbReference>
<dbReference type="Gene3D" id="1.10.540.10">
    <property type="entry name" value="Acyl-CoA dehydrogenase/oxidase, N-terminal domain"/>
    <property type="match status" value="1"/>
</dbReference>
<dbReference type="PANTHER" id="PTHR43884:SF20">
    <property type="entry name" value="ACYL-COA DEHYDROGENASE FADE28"/>
    <property type="match status" value="1"/>
</dbReference>
<dbReference type="GO" id="GO:0003995">
    <property type="term" value="F:acyl-CoA dehydrogenase activity"/>
    <property type="evidence" value="ECO:0007669"/>
    <property type="project" value="TreeGrafter"/>
</dbReference>
<evidence type="ECO:0000259" key="9">
    <source>
        <dbReference type="Pfam" id="PF02771"/>
    </source>
</evidence>
<evidence type="ECO:0000313" key="10">
    <source>
        <dbReference type="EMBL" id="RLQ21101.1"/>
    </source>
</evidence>
<dbReference type="SUPFAM" id="SSF56645">
    <property type="entry name" value="Acyl-CoA dehydrogenase NM domain-like"/>
    <property type="match status" value="1"/>
</dbReference>
<keyword evidence="3 6" id="KW-0285">Flavoprotein</keyword>
<dbReference type="Gene3D" id="1.20.140.10">
    <property type="entry name" value="Butyryl-CoA Dehydrogenase, subunit A, domain 3"/>
    <property type="match status" value="1"/>
</dbReference>
<comment type="cofactor">
    <cofactor evidence="1 6">
        <name>FAD</name>
        <dbReference type="ChEBI" id="CHEBI:57692"/>
    </cofactor>
</comment>
<evidence type="ECO:0000256" key="3">
    <source>
        <dbReference type="ARBA" id="ARBA00022630"/>
    </source>
</evidence>
<evidence type="ECO:0000256" key="5">
    <source>
        <dbReference type="ARBA" id="ARBA00023002"/>
    </source>
</evidence>
<dbReference type="EMBL" id="QRAN01000016">
    <property type="protein sequence ID" value="RLQ21101.1"/>
    <property type="molecule type" value="Genomic_DNA"/>
</dbReference>
<dbReference type="Pfam" id="PF02770">
    <property type="entry name" value="Acyl-CoA_dh_M"/>
    <property type="match status" value="1"/>
</dbReference>
<evidence type="ECO:0000259" key="7">
    <source>
        <dbReference type="Pfam" id="PF00441"/>
    </source>
</evidence>
<dbReference type="Pfam" id="PF00441">
    <property type="entry name" value="Acyl-CoA_dh_1"/>
    <property type="match status" value="1"/>
</dbReference>
<evidence type="ECO:0000256" key="2">
    <source>
        <dbReference type="ARBA" id="ARBA00009347"/>
    </source>
</evidence>
<feature type="domain" description="Acyl-CoA dehydrogenase/oxidase C-terminal" evidence="7">
    <location>
        <begin position="222"/>
        <end position="350"/>
    </location>
</feature>
<name>A0A3L7DYM8_9GAMM</name>
<evidence type="ECO:0000313" key="11">
    <source>
        <dbReference type="Proteomes" id="UP000265509"/>
    </source>
</evidence>
<dbReference type="Proteomes" id="UP000265509">
    <property type="component" value="Unassembled WGS sequence"/>
</dbReference>
<sequence length="383" mass="42094">MDLNFTEEQHILRDMVRSMVEDHSTTGTVREMEHDEIGIPAGLWAQMKDMGLLSIMLPEEYGGIGLDMVDCALIYEELGRGLAPGPHFVSSVISLGAIARGGSEDQKSELLPQLGSGELIVAPAWLEPGNSFSPEGVQMRAVAGDKGFTLNGVKRHVFYAKAAHKLLVLARTGDAVDAVDLFLVDIDAPGVELEQQQSMAYDTQYKVTFNDVTVPAANQLEGGWATWHQVLLDGCILQAAFAVGAAQKALDITVQYSKEREQFDKPIGSFQALAHYMADAQVEITGAQVLVWEAAWAHREGKSIERLAPMAKLFCCNANRDATAKCEQIHGGYGFTMEYDIQLFFRRAKQQQMNWLDSRALEDLISADVLDNAEITIADPFKV</sequence>
<dbReference type="OrthoDB" id="8523432at2"/>
<dbReference type="Gene3D" id="2.40.110.10">
    <property type="entry name" value="Butyryl-CoA Dehydrogenase, subunit A, domain 2"/>
    <property type="match status" value="1"/>
</dbReference>
<evidence type="ECO:0000256" key="4">
    <source>
        <dbReference type="ARBA" id="ARBA00022827"/>
    </source>
</evidence>
<protein>
    <submittedName>
        <fullName evidence="10">Acyl-CoA dehydrogenase</fullName>
    </submittedName>
</protein>
<dbReference type="AlphaFoldDB" id="A0A3L7DYM8"/>
<reference evidence="10 11" key="1">
    <citation type="submission" date="2018-07" db="EMBL/GenBank/DDBJ databases">
        <title>Halioglobus sp. genome submission.</title>
        <authorList>
            <person name="Ye M.-Q."/>
            <person name="Du Z.-J."/>
        </authorList>
    </citation>
    <scope>NUCLEOTIDE SEQUENCE [LARGE SCALE GENOMIC DNA]</scope>
    <source>
        <strain evidence="10 11">U0301</strain>
    </source>
</reference>
<dbReference type="PANTHER" id="PTHR43884">
    <property type="entry name" value="ACYL-COA DEHYDROGENASE"/>
    <property type="match status" value="1"/>
</dbReference>
<dbReference type="InterPro" id="IPR009075">
    <property type="entry name" value="AcylCo_DH/oxidase_C"/>
</dbReference>
<evidence type="ECO:0000259" key="8">
    <source>
        <dbReference type="Pfam" id="PF02770"/>
    </source>
</evidence>
<dbReference type="Pfam" id="PF02771">
    <property type="entry name" value="Acyl-CoA_dh_N"/>
    <property type="match status" value="1"/>
</dbReference>
<feature type="domain" description="Acyl-CoA oxidase/dehydrogenase middle" evidence="8">
    <location>
        <begin position="126"/>
        <end position="212"/>
    </location>
</feature>
<keyword evidence="4 6" id="KW-0274">FAD</keyword>
<accession>A0A3L7DYM8</accession>
<gene>
    <name evidence="10" type="ORF">DWB85_14485</name>
</gene>
<comment type="caution">
    <text evidence="10">The sequence shown here is derived from an EMBL/GenBank/DDBJ whole genome shotgun (WGS) entry which is preliminary data.</text>
</comment>
<dbReference type="InterPro" id="IPR037069">
    <property type="entry name" value="AcylCoA_DH/ox_N_sf"/>
</dbReference>
<feature type="domain" description="Acyl-CoA dehydrogenase/oxidase N-terminal" evidence="9">
    <location>
        <begin position="6"/>
        <end position="118"/>
    </location>
</feature>
<keyword evidence="11" id="KW-1185">Reference proteome</keyword>
<dbReference type="InterPro" id="IPR006091">
    <property type="entry name" value="Acyl-CoA_Oxase/DH_mid-dom"/>
</dbReference>
<dbReference type="InterPro" id="IPR013786">
    <property type="entry name" value="AcylCoA_DH/ox_N"/>
</dbReference>
<dbReference type="GO" id="GO:0050660">
    <property type="term" value="F:flavin adenine dinucleotide binding"/>
    <property type="evidence" value="ECO:0007669"/>
    <property type="project" value="InterPro"/>
</dbReference>
<dbReference type="InterPro" id="IPR036250">
    <property type="entry name" value="AcylCo_DH-like_C"/>
</dbReference>
<evidence type="ECO:0000256" key="1">
    <source>
        <dbReference type="ARBA" id="ARBA00001974"/>
    </source>
</evidence>
<proteinExistence type="inferred from homology"/>